<gene>
    <name evidence="2" type="ORF">Pfra01_002489900</name>
</gene>
<evidence type="ECO:0000313" key="3">
    <source>
        <dbReference type="Proteomes" id="UP001165121"/>
    </source>
</evidence>
<organism evidence="2 3">
    <name type="scientific">Phytophthora fragariaefolia</name>
    <dbReference type="NCBI Taxonomy" id="1490495"/>
    <lineage>
        <taxon>Eukaryota</taxon>
        <taxon>Sar</taxon>
        <taxon>Stramenopiles</taxon>
        <taxon>Oomycota</taxon>
        <taxon>Peronosporomycetes</taxon>
        <taxon>Peronosporales</taxon>
        <taxon>Peronosporaceae</taxon>
        <taxon>Phytophthora</taxon>
    </lineage>
</organism>
<dbReference type="AlphaFoldDB" id="A0A9W6YBI5"/>
<evidence type="ECO:0000256" key="1">
    <source>
        <dbReference type="SAM" id="MobiDB-lite"/>
    </source>
</evidence>
<reference evidence="2" key="1">
    <citation type="submission" date="2023-04" db="EMBL/GenBank/DDBJ databases">
        <title>Phytophthora fragariaefolia NBRC 109709.</title>
        <authorList>
            <person name="Ichikawa N."/>
            <person name="Sato H."/>
            <person name="Tonouchi N."/>
        </authorList>
    </citation>
    <scope>NUCLEOTIDE SEQUENCE</scope>
    <source>
        <strain evidence="2">NBRC 109709</strain>
    </source>
</reference>
<feature type="region of interest" description="Disordered" evidence="1">
    <location>
        <begin position="21"/>
        <end position="78"/>
    </location>
</feature>
<feature type="region of interest" description="Disordered" evidence="1">
    <location>
        <begin position="100"/>
        <end position="128"/>
    </location>
</feature>
<name>A0A9W6YBI5_9STRA</name>
<keyword evidence="3" id="KW-1185">Reference proteome</keyword>
<feature type="compositionally biased region" description="Basic and acidic residues" evidence="1">
    <location>
        <begin position="21"/>
        <end position="50"/>
    </location>
</feature>
<accession>A0A9W6YBI5</accession>
<dbReference type="EMBL" id="BSXT01004493">
    <property type="protein sequence ID" value="GMF58043.1"/>
    <property type="molecule type" value="Genomic_DNA"/>
</dbReference>
<sequence length="128" mass="14037">MVATTDTIDWIDTKGRVDANHDPLDSHIEHDHHEGTIDTITSRDDRRPVVERAGTASATGWDPTYTHRREAAAPGLSSTCTRVPCLSVCQRLTLFKWSTPQAAERSEGGTPLVFSPPSDSESGPDWPK</sequence>
<comment type="caution">
    <text evidence="2">The sequence shown here is derived from an EMBL/GenBank/DDBJ whole genome shotgun (WGS) entry which is preliminary data.</text>
</comment>
<proteinExistence type="predicted"/>
<protein>
    <submittedName>
        <fullName evidence="2">Unnamed protein product</fullName>
    </submittedName>
</protein>
<dbReference type="Proteomes" id="UP001165121">
    <property type="component" value="Unassembled WGS sequence"/>
</dbReference>
<evidence type="ECO:0000313" key="2">
    <source>
        <dbReference type="EMBL" id="GMF58043.1"/>
    </source>
</evidence>